<dbReference type="PANTHER" id="PTHR34824:SF1">
    <property type="entry name" value="HEAT-INDUCIBLE TRANSCRIPTION REPRESSOR HRCA"/>
    <property type="match status" value="1"/>
</dbReference>
<dbReference type="PIRSF" id="PIRSF005485">
    <property type="entry name" value="HrcA"/>
    <property type="match status" value="1"/>
</dbReference>
<dbReference type="RefSeq" id="WP_095615116.1">
    <property type="nucleotide sequence ID" value="NZ_MVOH01000014.1"/>
</dbReference>
<gene>
    <name evidence="5" type="primary">hrcA</name>
    <name evidence="7" type="ORF">B1526_1115</name>
</gene>
<dbReference type="InterPro" id="IPR002571">
    <property type="entry name" value="HrcA"/>
</dbReference>
<dbReference type="Gene3D" id="1.10.10.10">
    <property type="entry name" value="Winged helix-like DNA-binding domain superfamily/Winged helix DNA-binding domain"/>
    <property type="match status" value="1"/>
</dbReference>
<dbReference type="InterPro" id="IPR036390">
    <property type="entry name" value="WH_DNA-bd_sf"/>
</dbReference>
<keyword evidence="1 5" id="KW-0678">Repressor</keyword>
<evidence type="ECO:0000256" key="4">
    <source>
        <dbReference type="ARBA" id="ARBA00023163"/>
    </source>
</evidence>
<reference evidence="7 8" key="1">
    <citation type="journal article" date="2017" name="ISME J.">
        <title>Unveiling bifidobacterial biogeography across the mammalian branch of the tree of life.</title>
        <authorList>
            <person name="Milani C."/>
            <person name="Mangifesta M."/>
            <person name="Mancabelli L."/>
            <person name="Lugli G.A."/>
            <person name="James K."/>
            <person name="Duranti S."/>
            <person name="Turroni F."/>
            <person name="Ferrario C."/>
            <person name="Ossiprandi M.C."/>
            <person name="van Sinderen D."/>
            <person name="Ventura M."/>
        </authorList>
    </citation>
    <scope>NUCLEOTIDE SEQUENCE [LARGE SCALE GENOMIC DNA]</scope>
    <source>
        <strain evidence="8">Ham19E</strain>
    </source>
</reference>
<dbReference type="InterPro" id="IPR029016">
    <property type="entry name" value="GAF-like_dom_sf"/>
</dbReference>
<dbReference type="AlphaFoldDB" id="A0A2A2EEM9"/>
<name>A0A2A2EEM9_9BIFI</name>
<comment type="function">
    <text evidence="5">Negative regulator of class I heat shock genes (grpE-dnaK-dnaJ and groELS operons). Prevents heat-shock induction of these operons.</text>
</comment>
<dbReference type="EMBL" id="MVOH01000014">
    <property type="protein sequence ID" value="PAU67392.1"/>
    <property type="molecule type" value="Genomic_DNA"/>
</dbReference>
<dbReference type="InterPro" id="IPR036388">
    <property type="entry name" value="WH-like_DNA-bd_sf"/>
</dbReference>
<evidence type="ECO:0000256" key="2">
    <source>
        <dbReference type="ARBA" id="ARBA00023015"/>
    </source>
</evidence>
<organism evidence="7 8">
    <name type="scientific">Bifidobacterium criceti</name>
    <dbReference type="NCBI Taxonomy" id="1960969"/>
    <lineage>
        <taxon>Bacteria</taxon>
        <taxon>Bacillati</taxon>
        <taxon>Actinomycetota</taxon>
        <taxon>Actinomycetes</taxon>
        <taxon>Bifidobacteriales</taxon>
        <taxon>Bifidobacteriaceae</taxon>
        <taxon>Bifidobacterium</taxon>
    </lineage>
</organism>
<proteinExistence type="inferred from homology"/>
<comment type="similarity">
    <text evidence="5">Belongs to the HrcA family.</text>
</comment>
<dbReference type="GO" id="GO:0045892">
    <property type="term" value="P:negative regulation of DNA-templated transcription"/>
    <property type="evidence" value="ECO:0007669"/>
    <property type="project" value="UniProtKB-UniRule"/>
</dbReference>
<dbReference type="SUPFAM" id="SSF55781">
    <property type="entry name" value="GAF domain-like"/>
    <property type="match status" value="1"/>
</dbReference>
<dbReference type="Gene3D" id="3.30.450.40">
    <property type="match status" value="1"/>
</dbReference>
<dbReference type="NCBIfam" id="TIGR00331">
    <property type="entry name" value="hrcA"/>
    <property type="match status" value="1"/>
</dbReference>
<keyword evidence="4 5" id="KW-0804">Transcription</keyword>
<evidence type="ECO:0000256" key="5">
    <source>
        <dbReference type="HAMAP-Rule" id="MF_00081"/>
    </source>
</evidence>
<evidence type="ECO:0000256" key="3">
    <source>
        <dbReference type="ARBA" id="ARBA00023016"/>
    </source>
</evidence>
<dbReference type="SUPFAM" id="SSF46785">
    <property type="entry name" value="Winged helix' DNA-binding domain"/>
    <property type="match status" value="1"/>
</dbReference>
<evidence type="ECO:0000259" key="6">
    <source>
        <dbReference type="Pfam" id="PF01628"/>
    </source>
</evidence>
<feature type="domain" description="Heat-inducible transcription repressor HrcA C-terminal" evidence="6">
    <location>
        <begin position="103"/>
        <end position="338"/>
    </location>
</feature>
<keyword evidence="8" id="KW-1185">Reference proteome</keyword>
<comment type="caution">
    <text evidence="7">The sequence shown here is derived from an EMBL/GenBank/DDBJ whole genome shotgun (WGS) entry which is preliminary data.</text>
</comment>
<dbReference type="GO" id="GO:0003677">
    <property type="term" value="F:DNA binding"/>
    <property type="evidence" value="ECO:0007669"/>
    <property type="project" value="InterPro"/>
</dbReference>
<evidence type="ECO:0000313" key="7">
    <source>
        <dbReference type="EMBL" id="PAU67392.1"/>
    </source>
</evidence>
<protein>
    <recommendedName>
        <fullName evidence="5">Heat-inducible transcription repressor HrcA</fullName>
    </recommendedName>
</protein>
<keyword evidence="2 5" id="KW-0805">Transcription regulation</keyword>
<evidence type="ECO:0000313" key="8">
    <source>
        <dbReference type="Proteomes" id="UP000218399"/>
    </source>
</evidence>
<sequence length="364" mass="39418">MTQTRRMQVLRAVVEDYIRTQEPVGSAALIARHDLHVSSATIRKDMSALEEEGYLVQPHTSAGRVPTERGYRYFVDTLATVVPLSETQRRAIHTFLDDSVNLQDTLQRAAHLLSRFTGQVAVVASPSLSKSRLWHLELVPVSANSILAVVVTDTGRVAQHVLSVAQLPSRDHLRSLSDTVNERCGSMTLRAAAAHIRTLRYGDDLQDVRELPDMLAQAFESMADEERTHELFMSGVSTLAHQQASAQDLAPLFDALEERAVLMHLMTELSETPDVRGVGVAIGSETNTPGLIHAAVVTSGYGASESSDGVDTPTDGMHEPIAFVGSIGPTHMNYAATMASVRAVAKYLTTFLGNTGTSKTSMAS</sequence>
<dbReference type="PANTHER" id="PTHR34824">
    <property type="entry name" value="HEAT-INDUCIBLE TRANSCRIPTION REPRESSOR HRCA"/>
    <property type="match status" value="1"/>
</dbReference>
<dbReference type="InterPro" id="IPR023120">
    <property type="entry name" value="WHTH_transcript_rep_HrcA_IDD"/>
</dbReference>
<dbReference type="OrthoDB" id="9783139at2"/>
<dbReference type="Gene3D" id="3.30.390.60">
    <property type="entry name" value="Heat-inducible transcription repressor hrca homolog, domain 3"/>
    <property type="match status" value="1"/>
</dbReference>
<dbReference type="Proteomes" id="UP000218399">
    <property type="component" value="Unassembled WGS sequence"/>
</dbReference>
<dbReference type="InterPro" id="IPR021153">
    <property type="entry name" value="HrcA_C"/>
</dbReference>
<dbReference type="Pfam" id="PF01628">
    <property type="entry name" value="HrcA"/>
    <property type="match status" value="1"/>
</dbReference>
<keyword evidence="3 5" id="KW-0346">Stress response</keyword>
<evidence type="ECO:0000256" key="1">
    <source>
        <dbReference type="ARBA" id="ARBA00022491"/>
    </source>
</evidence>
<accession>A0A2A2EEM9</accession>
<dbReference type="HAMAP" id="MF_00081">
    <property type="entry name" value="HrcA"/>
    <property type="match status" value="1"/>
</dbReference>